<accession>A0A940SWK6</accession>
<feature type="domain" description="Integron-associated effector binding protein" evidence="1">
    <location>
        <begin position="5"/>
        <end position="156"/>
    </location>
</feature>
<dbReference type="InterPro" id="IPR011256">
    <property type="entry name" value="Reg_factor_effector_dom_sf"/>
</dbReference>
<dbReference type="AlphaFoldDB" id="A0A940SWK6"/>
<comment type="caution">
    <text evidence="2">The sequence shown here is derived from an EMBL/GenBank/DDBJ whole genome shotgun (WGS) entry which is preliminary data.</text>
</comment>
<keyword evidence="3" id="KW-1185">Reference proteome</keyword>
<dbReference type="Pfam" id="PF14526">
    <property type="entry name" value="Cass2"/>
    <property type="match status" value="1"/>
</dbReference>
<dbReference type="Proteomes" id="UP000674938">
    <property type="component" value="Unassembled WGS sequence"/>
</dbReference>
<dbReference type="EMBL" id="JAEEGA010000016">
    <property type="protein sequence ID" value="MBP1043380.1"/>
    <property type="molecule type" value="Genomic_DNA"/>
</dbReference>
<reference evidence="2" key="1">
    <citation type="submission" date="2020-12" db="EMBL/GenBank/DDBJ databases">
        <title>Vagococcus allomyrinae sp. nov. and Enterococcus lavae sp. nov., isolated from the larvae of Allomyrina dichotoma.</title>
        <authorList>
            <person name="Lee S.D."/>
        </authorList>
    </citation>
    <scope>NUCLEOTIDE SEQUENCE</scope>
    <source>
        <strain evidence="2">BWB3-3</strain>
    </source>
</reference>
<sequence length="159" mass="17438">MANYTIEEKASFTVLGFGVELKSDYTDFMGIAKEKAAFLAQAQADGTIDRLKKVALNDDFFIVNEAINNKMMYYVGVMSKETLPEATRLIQFPKGDYLVIPGEGSTSEELSNNLTNLAFGKVLGEVSEVAYVGGPNTSVEKGTRDGMFIGEMWLPVVKQ</sequence>
<evidence type="ECO:0000313" key="3">
    <source>
        <dbReference type="Proteomes" id="UP000674938"/>
    </source>
</evidence>
<dbReference type="InterPro" id="IPR029441">
    <property type="entry name" value="Cass2"/>
</dbReference>
<name>A0A940SWK6_9ENTE</name>
<proteinExistence type="predicted"/>
<dbReference type="Gene3D" id="3.20.80.10">
    <property type="entry name" value="Regulatory factor, effector binding domain"/>
    <property type="match status" value="1"/>
</dbReference>
<gene>
    <name evidence="2" type="ORF">I6N95_20365</name>
</gene>
<evidence type="ECO:0000259" key="1">
    <source>
        <dbReference type="Pfam" id="PF14526"/>
    </source>
</evidence>
<organism evidence="2 3">
    <name type="scientific">Vagococcus allomyrinae</name>
    <dbReference type="NCBI Taxonomy" id="2794353"/>
    <lineage>
        <taxon>Bacteria</taxon>
        <taxon>Bacillati</taxon>
        <taxon>Bacillota</taxon>
        <taxon>Bacilli</taxon>
        <taxon>Lactobacillales</taxon>
        <taxon>Enterococcaceae</taxon>
        <taxon>Vagococcus</taxon>
    </lineage>
</organism>
<dbReference type="RefSeq" id="WP_209531194.1">
    <property type="nucleotide sequence ID" value="NZ_JAEEGA010000016.1"/>
</dbReference>
<protein>
    <submittedName>
        <fullName evidence="2">Effector binding domain-containing protein</fullName>
    </submittedName>
</protein>
<evidence type="ECO:0000313" key="2">
    <source>
        <dbReference type="EMBL" id="MBP1043380.1"/>
    </source>
</evidence>